<dbReference type="Gene3D" id="3.90.230.10">
    <property type="entry name" value="Creatinase/methionine aminopeptidase superfamily"/>
    <property type="match status" value="1"/>
</dbReference>
<dbReference type="InterPro" id="IPR036005">
    <property type="entry name" value="Creatinase/aminopeptidase-like"/>
</dbReference>
<keyword evidence="1" id="KW-0614">Plasmid</keyword>
<reference evidence="1" key="1">
    <citation type="submission" date="2024-06" db="EMBL/GenBank/DDBJ databases">
        <title>Biodegradation of dimethachlon by Arthrobacter sp. K5: mechanistic insights and ecological implications.</title>
        <authorList>
            <person name="Hu S."/>
            <person name="Lu P."/>
        </authorList>
    </citation>
    <scope>NUCLEOTIDE SEQUENCE</scope>
    <source>
        <strain evidence="1">K5</strain>
        <plasmid evidence="1">unnamed</plasmid>
    </source>
</reference>
<accession>A0AAU8EZ86</accession>
<dbReference type="RefSeq" id="WP_353713684.1">
    <property type="nucleotide sequence ID" value="NZ_CP159280.1"/>
</dbReference>
<sequence length="103" mass="11375">MDALDLVAQATQVVIDGVRPGLTSHAADELARDYWEYPPLWWENDVMQLRPLDERPLIKGMTFHLVPSVHVAGLGFVNQSMPVVITESGCEPLVDLPLRLAAA</sequence>
<protein>
    <submittedName>
        <fullName evidence="1">Uncharacterized protein</fullName>
    </submittedName>
</protein>
<organism evidence="1">
    <name type="scientific">Arthrobacter sp. K5</name>
    <dbReference type="NCBI Taxonomy" id="2839623"/>
    <lineage>
        <taxon>Bacteria</taxon>
        <taxon>Bacillati</taxon>
        <taxon>Actinomycetota</taxon>
        <taxon>Actinomycetes</taxon>
        <taxon>Micrococcales</taxon>
        <taxon>Micrococcaceae</taxon>
        <taxon>Arthrobacter</taxon>
    </lineage>
</organism>
<dbReference type="SUPFAM" id="SSF55920">
    <property type="entry name" value="Creatinase/aminopeptidase"/>
    <property type="match status" value="1"/>
</dbReference>
<dbReference type="EMBL" id="CP159280">
    <property type="protein sequence ID" value="XCH14011.1"/>
    <property type="molecule type" value="Genomic_DNA"/>
</dbReference>
<dbReference type="AlphaFoldDB" id="A0AAU8EZ86"/>
<name>A0AAU8EZ86_9MICC</name>
<gene>
    <name evidence="1" type="ORF">ABRP34_23050</name>
</gene>
<geneLocation type="plasmid" evidence="1">
    <name>unnamed</name>
</geneLocation>
<evidence type="ECO:0000313" key="1">
    <source>
        <dbReference type="EMBL" id="XCH14011.1"/>
    </source>
</evidence>
<proteinExistence type="predicted"/>